<dbReference type="InterPro" id="IPR008949">
    <property type="entry name" value="Isoprenoid_synthase_dom_sf"/>
</dbReference>
<comment type="caution">
    <text evidence="1">The sequence shown here is derived from an EMBL/GenBank/DDBJ whole genome shotgun (WGS) entry which is preliminary data.</text>
</comment>
<accession>A0AAN8MVR4</accession>
<name>A0AAN8MVR4_9PEZI</name>
<organism evidence="1 2">
    <name type="scientific">Orbilia javanica</name>
    <dbReference type="NCBI Taxonomy" id="47235"/>
    <lineage>
        <taxon>Eukaryota</taxon>
        <taxon>Fungi</taxon>
        <taxon>Dikarya</taxon>
        <taxon>Ascomycota</taxon>
        <taxon>Pezizomycotina</taxon>
        <taxon>Orbiliomycetes</taxon>
        <taxon>Orbiliales</taxon>
        <taxon>Orbiliaceae</taxon>
        <taxon>Orbilia</taxon>
    </lineage>
</organism>
<dbReference type="Pfam" id="PF19086">
    <property type="entry name" value="Terpene_syn_C_2"/>
    <property type="match status" value="1"/>
</dbReference>
<gene>
    <name evidence="1" type="ORF">TWF718_007727</name>
</gene>
<keyword evidence="2" id="KW-1185">Reference proteome</keyword>
<dbReference type="EMBL" id="JAVHNR010000005">
    <property type="protein sequence ID" value="KAK6342324.1"/>
    <property type="molecule type" value="Genomic_DNA"/>
</dbReference>
<dbReference type="Proteomes" id="UP001313282">
    <property type="component" value="Unassembled WGS sequence"/>
</dbReference>
<dbReference type="SUPFAM" id="SSF48576">
    <property type="entry name" value="Terpenoid synthases"/>
    <property type="match status" value="1"/>
</dbReference>
<evidence type="ECO:0008006" key="3">
    <source>
        <dbReference type="Google" id="ProtNLM"/>
    </source>
</evidence>
<protein>
    <recommendedName>
        <fullName evidence="3">Terpene synthase</fullName>
    </recommendedName>
</protein>
<evidence type="ECO:0000313" key="1">
    <source>
        <dbReference type="EMBL" id="KAK6342324.1"/>
    </source>
</evidence>
<dbReference type="Gene3D" id="1.10.600.10">
    <property type="entry name" value="Farnesyl Diphosphate Synthase"/>
    <property type="match status" value="1"/>
</dbReference>
<evidence type="ECO:0000313" key="2">
    <source>
        <dbReference type="Proteomes" id="UP001313282"/>
    </source>
</evidence>
<sequence length="344" mass="39888">MESRGSNIQIQDEELLLKLPTIFHPCFHPVRGLNRNRYYTKAKSIERAEWVSKAFGFSAEAKKKFTDADFPLVAAYWAPDASEDRYWTVVDFMDWVFIFDDQFDEGHLCGDYMAAVSGALSTLAIFEENTAPITIEQDPLNYLFQRLWNAIKAARFKEGTREYLMGLIHEVFSTRISEPEKDPYGASAIDQFLVHRKRAVGGWADGIQIPESVSRHPLIVELREIATTAMAIHNDILSATKEMHIDFPINSKAEGEESNIVIKYWLQGYSMQEAIDESGKRLYDSYDQWQSKLAELRALALKWDQETREELRMWTVWVRFPGSQWAIRHNEDSYEHRSNGREDI</sequence>
<dbReference type="AlphaFoldDB" id="A0AAN8MVR4"/>
<reference evidence="1 2" key="1">
    <citation type="submission" date="2019-10" db="EMBL/GenBank/DDBJ databases">
        <authorList>
            <person name="Palmer J.M."/>
        </authorList>
    </citation>
    <scope>NUCLEOTIDE SEQUENCE [LARGE SCALE GENOMIC DNA]</scope>
    <source>
        <strain evidence="1 2">TWF718</strain>
    </source>
</reference>
<proteinExistence type="predicted"/>